<dbReference type="AlphaFoldDB" id="A0A562IML6"/>
<comment type="caution">
    <text evidence="3">The sequence shown here is derived from an EMBL/GenBank/DDBJ whole genome shotgun (WGS) entry which is preliminary data.</text>
</comment>
<evidence type="ECO:0000256" key="1">
    <source>
        <dbReference type="ARBA" id="ARBA00022527"/>
    </source>
</evidence>
<dbReference type="InterPro" id="IPR050267">
    <property type="entry name" value="Anti-sigma-factor_SerPK"/>
</dbReference>
<gene>
    <name evidence="3" type="ORF">JD78_00466</name>
</gene>
<keyword evidence="4" id="KW-1185">Reference proteome</keyword>
<dbReference type="RefSeq" id="WP_153361752.1">
    <property type="nucleotide sequence ID" value="NZ_ML762515.1"/>
</dbReference>
<dbReference type="PANTHER" id="PTHR35526">
    <property type="entry name" value="ANTI-SIGMA-F FACTOR RSBW-RELATED"/>
    <property type="match status" value="1"/>
</dbReference>
<keyword evidence="1" id="KW-0808">Transferase</keyword>
<reference evidence="3 4" key="1">
    <citation type="submission" date="2019-07" db="EMBL/GenBank/DDBJ databases">
        <title>R&amp;d 2014.</title>
        <authorList>
            <person name="Klenk H.-P."/>
        </authorList>
    </citation>
    <scope>NUCLEOTIDE SEQUENCE [LARGE SCALE GENOMIC DNA]</scope>
    <source>
        <strain evidence="3 4">DSM 45764</strain>
    </source>
</reference>
<dbReference type="Proteomes" id="UP000321490">
    <property type="component" value="Unassembled WGS sequence"/>
</dbReference>
<dbReference type="EMBL" id="VLKF01000001">
    <property type="protein sequence ID" value="TWH71965.1"/>
    <property type="molecule type" value="Genomic_DNA"/>
</dbReference>
<name>A0A562IML6_9ACTN</name>
<dbReference type="PANTHER" id="PTHR35526:SF3">
    <property type="entry name" value="ANTI-SIGMA-F FACTOR RSBW"/>
    <property type="match status" value="1"/>
</dbReference>
<dbReference type="Gene3D" id="3.30.565.10">
    <property type="entry name" value="Histidine kinase-like ATPase, C-terminal domain"/>
    <property type="match status" value="1"/>
</dbReference>
<dbReference type="CDD" id="cd16936">
    <property type="entry name" value="HATPase_RsbW-like"/>
    <property type="match status" value="1"/>
</dbReference>
<dbReference type="OrthoDB" id="3748385at2"/>
<dbReference type="GO" id="GO:0004674">
    <property type="term" value="F:protein serine/threonine kinase activity"/>
    <property type="evidence" value="ECO:0007669"/>
    <property type="project" value="UniProtKB-KW"/>
</dbReference>
<sequence length="328" mass="35112">MEHAQQQVDPSPSPAVRGYRHIGHVVRPGEDVAALVGPVLRAALDAGEPVVVACTEPVATQLLVAVGHPEDVHVHPAEALDDRPPNAIAAIGSLVDRELPDDGRRLHLVTGPGDPDDWRSWAQTEALLNHVLAERPVDHLCLLTPALGELDGVDAQAVARATHPWLLTEEGVLRNPDYRAPDELLREVERALVPDPLEATEPTLSVIDLDDMRALRRALRQALADSALTEEAAQDFVLAIDEVTANAAEHGVPPVDVKLWCTPERLLCAVTDRGTSFDDPLVGYGPAHGDMAVGGMGLWLARRSVDTLTTTAADDSGQGCTVRLVVRA</sequence>
<protein>
    <submittedName>
        <fullName evidence="3">Anti-sigma regulatory factor (Ser/Thr protein kinase)</fullName>
    </submittedName>
</protein>
<evidence type="ECO:0000259" key="2">
    <source>
        <dbReference type="Pfam" id="PF13581"/>
    </source>
</evidence>
<dbReference type="SUPFAM" id="SSF55874">
    <property type="entry name" value="ATPase domain of HSP90 chaperone/DNA topoisomerase II/histidine kinase"/>
    <property type="match status" value="1"/>
</dbReference>
<accession>A0A562IML6</accession>
<dbReference type="Pfam" id="PF13581">
    <property type="entry name" value="HATPase_c_2"/>
    <property type="match status" value="1"/>
</dbReference>
<evidence type="ECO:0000313" key="4">
    <source>
        <dbReference type="Proteomes" id="UP000321490"/>
    </source>
</evidence>
<organism evidence="3 4">
    <name type="scientific">Modestobacter roseus</name>
    <dbReference type="NCBI Taxonomy" id="1181884"/>
    <lineage>
        <taxon>Bacteria</taxon>
        <taxon>Bacillati</taxon>
        <taxon>Actinomycetota</taxon>
        <taxon>Actinomycetes</taxon>
        <taxon>Geodermatophilales</taxon>
        <taxon>Geodermatophilaceae</taxon>
        <taxon>Modestobacter</taxon>
    </lineage>
</organism>
<keyword evidence="1" id="KW-0418">Kinase</keyword>
<dbReference type="InterPro" id="IPR003594">
    <property type="entry name" value="HATPase_dom"/>
</dbReference>
<proteinExistence type="predicted"/>
<dbReference type="InterPro" id="IPR036890">
    <property type="entry name" value="HATPase_C_sf"/>
</dbReference>
<keyword evidence="1" id="KW-0723">Serine/threonine-protein kinase</keyword>
<feature type="domain" description="Histidine kinase/HSP90-like ATPase" evidence="2">
    <location>
        <begin position="208"/>
        <end position="325"/>
    </location>
</feature>
<evidence type="ECO:0000313" key="3">
    <source>
        <dbReference type="EMBL" id="TWH71965.1"/>
    </source>
</evidence>